<dbReference type="GO" id="GO:0042910">
    <property type="term" value="F:xenobiotic transmembrane transporter activity"/>
    <property type="evidence" value="ECO:0007669"/>
    <property type="project" value="TreeGrafter"/>
</dbReference>
<dbReference type="AlphaFoldDB" id="H1DIR7"/>
<protein>
    <submittedName>
        <fullName evidence="2">Uncharacterized protein</fullName>
    </submittedName>
</protein>
<keyword evidence="1" id="KW-0472">Membrane</keyword>
<dbReference type="Gene3D" id="3.30.70.1440">
    <property type="entry name" value="Multidrug efflux transporter AcrB pore domain"/>
    <property type="match status" value="1"/>
</dbReference>
<dbReference type="PATRIC" id="fig|742817.3.peg.2459"/>
<dbReference type="HOGENOM" id="CLU_002755_1_2_10"/>
<evidence type="ECO:0000313" key="3">
    <source>
        <dbReference type="Proteomes" id="UP000004892"/>
    </source>
</evidence>
<sequence length="1049" mass="116994">MNFTEYALKNKALVYFFVVVLVVGGIYSFMTMSKLEDPAITVKQAMVVTAYPGANAYQVELEVTNVLEESIRSMGDLDHVESRSMDDVSEILVELSSTVPLDELQQNWDILRRKVANVQSQLPKGAQPSLVMDDFGDVYGMFYAMTSQGFGYQEMIDYAQLVRRTVLDIDGVSSVDIYGERQSCIDIRILEDKMANLGVHPAEVILTLNNQNQTVYSGYYNSGEKRIRVGVNGNFTDINDIRNLLIRGHEEDELRLGDIADIAKGYVEPAREGVLYDTLPAIAISIAMQKGGNIIQLGTKVDQKLAELKENIIPAGIEFQKVFFQPTRVKEAINVFMVNLIESVLIVIFIVMLSMGFRSGYIIGAGLVIVVLGSFVVLHMMHGTLQRVSLASFIIAMGMLVDNAIVIVDGIMFDLQKGVKKPAALVNITKKTAWPLLGATTIGILTFLPIFLSPDTTGEYVRDLFIVLAVSLWLSWILALAYVPIQADRVLKVKGKPVSEEVMYKRKVYRFYRNILQFSLHYRWIVILILAVLLLVSVWAFRFIRQGFFPDLSYNQLYMEYQMPYGTNPEKVKADLASMERYLISRPEITAVTTSLGGTPSRYNLVRTVAEPALSYGELIVDFTSPATLKENINDLQKYLSEHYPQGYVRMKQYNLMYMNFPVQFMITGPDPAVLKNLCKQVEDIMRRDSTVILVTNNWGPETPVLDVRYHQQIAREAGLSRQDVSLALLAATEGLPIGSYYEGEHDLPIYIKSVNDRGERPERIDNIPVWSLTPSLNGLNMETIRELMLGMISEDEILSGLIGSKPLNQTTNGVDMAWEVPLVRRYNGQRSIAVQCNNAPGFTTTEARNSLLPKIDSIQLPPGYHSEWQGEYLASTQSKQYLFKNVPIAIVLVLVILIALFGDFRKPLMILLCLPLAIIGIVAGMLLAGKEFGFVAIVGALGLVGMMIKNGVVLVDEVNIQIQGGKEPFLAVLDASSSRLRPVLLAAMTTILGMIPLVNDDMFGALAVTIMGGLFIGTIITLVILPVLYAVFYRIRQKKTRGVENVML</sequence>
<dbReference type="EMBL" id="ADMC01000025">
    <property type="protein sequence ID" value="EHP46679.1"/>
    <property type="molecule type" value="Genomic_DNA"/>
</dbReference>
<keyword evidence="3" id="KW-1185">Reference proteome</keyword>
<feature type="transmembrane region" description="Helical" evidence="1">
    <location>
        <begin position="388"/>
        <end position="412"/>
    </location>
</feature>
<name>H1DIR7_9BACT</name>
<organism evidence="2 3">
    <name type="scientific">Odoribacter laneus YIT 12061</name>
    <dbReference type="NCBI Taxonomy" id="742817"/>
    <lineage>
        <taxon>Bacteria</taxon>
        <taxon>Pseudomonadati</taxon>
        <taxon>Bacteroidota</taxon>
        <taxon>Bacteroidia</taxon>
        <taxon>Bacteroidales</taxon>
        <taxon>Odoribacteraceae</taxon>
        <taxon>Odoribacter</taxon>
    </lineage>
</organism>
<proteinExistence type="predicted"/>
<gene>
    <name evidence="2" type="ORF">HMPREF9449_02296</name>
</gene>
<keyword evidence="1" id="KW-1133">Transmembrane helix</keyword>
<dbReference type="InterPro" id="IPR001036">
    <property type="entry name" value="Acrflvin-R"/>
</dbReference>
<dbReference type="RefSeq" id="WP_009137443.1">
    <property type="nucleotide sequence ID" value="NZ_JH594596.1"/>
</dbReference>
<feature type="transmembrane region" description="Helical" evidence="1">
    <location>
        <begin position="520"/>
        <end position="541"/>
    </location>
</feature>
<dbReference type="PANTHER" id="PTHR32063:SF18">
    <property type="entry name" value="CATION EFFLUX SYSTEM PROTEIN"/>
    <property type="match status" value="1"/>
</dbReference>
<accession>H1DIR7</accession>
<feature type="transmembrane region" description="Helical" evidence="1">
    <location>
        <begin position="332"/>
        <end position="353"/>
    </location>
</feature>
<dbReference type="STRING" id="742817.HMPREF9449_02296"/>
<feature type="transmembrane region" description="Helical" evidence="1">
    <location>
        <begin position="984"/>
        <end position="1000"/>
    </location>
</feature>
<dbReference type="GO" id="GO:0005886">
    <property type="term" value="C:plasma membrane"/>
    <property type="evidence" value="ECO:0007669"/>
    <property type="project" value="TreeGrafter"/>
</dbReference>
<dbReference type="Gene3D" id="1.20.1640.10">
    <property type="entry name" value="Multidrug efflux transporter AcrB transmembrane domain"/>
    <property type="match status" value="2"/>
</dbReference>
<feature type="transmembrane region" description="Helical" evidence="1">
    <location>
        <begin position="909"/>
        <end position="929"/>
    </location>
</feature>
<feature type="transmembrane region" description="Helical" evidence="1">
    <location>
        <begin position="464"/>
        <end position="485"/>
    </location>
</feature>
<feature type="transmembrane region" description="Helical" evidence="1">
    <location>
        <begin position="12"/>
        <end position="30"/>
    </location>
</feature>
<dbReference type="GeneID" id="98069842"/>
<dbReference type="Pfam" id="PF00873">
    <property type="entry name" value="ACR_tran"/>
    <property type="match status" value="1"/>
</dbReference>
<keyword evidence="1" id="KW-0812">Transmembrane</keyword>
<dbReference type="PANTHER" id="PTHR32063">
    <property type="match status" value="1"/>
</dbReference>
<feature type="transmembrane region" description="Helical" evidence="1">
    <location>
        <begin position="433"/>
        <end position="452"/>
    </location>
</feature>
<dbReference type="Proteomes" id="UP000004892">
    <property type="component" value="Unassembled WGS sequence"/>
</dbReference>
<dbReference type="Gene3D" id="3.30.70.1430">
    <property type="entry name" value="Multidrug efflux transporter AcrB pore domain"/>
    <property type="match status" value="2"/>
</dbReference>
<dbReference type="Gene3D" id="3.30.70.1320">
    <property type="entry name" value="Multidrug efflux transporter AcrB pore domain like"/>
    <property type="match status" value="1"/>
</dbReference>
<evidence type="ECO:0000313" key="2">
    <source>
        <dbReference type="EMBL" id="EHP46679.1"/>
    </source>
</evidence>
<feature type="transmembrane region" description="Helical" evidence="1">
    <location>
        <begin position="935"/>
        <end position="956"/>
    </location>
</feature>
<feature type="transmembrane region" description="Helical" evidence="1">
    <location>
        <begin position="882"/>
        <end position="902"/>
    </location>
</feature>
<dbReference type="eggNOG" id="COG0841">
    <property type="taxonomic scope" value="Bacteria"/>
</dbReference>
<evidence type="ECO:0000256" key="1">
    <source>
        <dbReference type="SAM" id="Phobius"/>
    </source>
</evidence>
<dbReference type="InterPro" id="IPR027463">
    <property type="entry name" value="AcrB_DN_DC_subdom"/>
</dbReference>
<reference evidence="2 3" key="1">
    <citation type="submission" date="2012-01" db="EMBL/GenBank/DDBJ databases">
        <title>The Genome Sequence of Odoribacter laneus YIT 12061.</title>
        <authorList>
            <consortium name="The Broad Institute Genome Sequencing Platform"/>
            <person name="Earl A."/>
            <person name="Ward D."/>
            <person name="Feldgarden M."/>
            <person name="Gevers D."/>
            <person name="Morotomi M."/>
            <person name="Young S.K."/>
            <person name="Zeng Q."/>
            <person name="Gargeya S."/>
            <person name="Fitzgerald M."/>
            <person name="Haas B."/>
            <person name="Abouelleil A."/>
            <person name="Alvarado L."/>
            <person name="Arachchi H.M."/>
            <person name="Berlin A."/>
            <person name="Chapman S.B."/>
            <person name="Gearin G."/>
            <person name="Goldberg J."/>
            <person name="Griggs A."/>
            <person name="Gujja S."/>
            <person name="Hansen M."/>
            <person name="Heiman D."/>
            <person name="Howarth C."/>
            <person name="Larimer J."/>
            <person name="Lui A."/>
            <person name="MacDonald P.J.P."/>
            <person name="McCowen C."/>
            <person name="Montmayeur A."/>
            <person name="Murphy C."/>
            <person name="Neiman D."/>
            <person name="Pearson M."/>
            <person name="Priest M."/>
            <person name="Roberts A."/>
            <person name="Saif S."/>
            <person name="Shea T."/>
            <person name="Sisk P."/>
            <person name="Stolte C."/>
            <person name="Sykes S."/>
            <person name="Wortman J."/>
            <person name="Nusbaum C."/>
            <person name="Birren B."/>
        </authorList>
    </citation>
    <scope>NUCLEOTIDE SEQUENCE [LARGE SCALE GENOMIC DNA]</scope>
    <source>
        <strain evidence="2 3">YIT 12061</strain>
    </source>
</reference>
<dbReference type="PRINTS" id="PR00702">
    <property type="entry name" value="ACRIFLAVINRP"/>
</dbReference>
<dbReference type="SUPFAM" id="SSF82693">
    <property type="entry name" value="Multidrug efflux transporter AcrB pore domain, PN1, PN2, PC1 and PC2 subdomains"/>
    <property type="match status" value="2"/>
</dbReference>
<dbReference type="SUPFAM" id="SSF82866">
    <property type="entry name" value="Multidrug efflux transporter AcrB transmembrane domain"/>
    <property type="match status" value="2"/>
</dbReference>
<feature type="transmembrane region" description="Helical" evidence="1">
    <location>
        <begin position="360"/>
        <end position="382"/>
    </location>
</feature>
<dbReference type="Gene3D" id="3.30.2090.10">
    <property type="entry name" value="Multidrug efflux transporter AcrB TolC docking domain, DN and DC subdomains"/>
    <property type="match status" value="2"/>
</dbReference>
<feature type="transmembrane region" description="Helical" evidence="1">
    <location>
        <begin position="1006"/>
        <end position="1033"/>
    </location>
</feature>
<comment type="caution">
    <text evidence="2">The sequence shown here is derived from an EMBL/GenBank/DDBJ whole genome shotgun (WGS) entry which is preliminary data.</text>
</comment>
<dbReference type="SUPFAM" id="SSF82714">
    <property type="entry name" value="Multidrug efflux transporter AcrB TolC docking domain, DN and DC subdomains"/>
    <property type="match status" value="2"/>
</dbReference>